<gene>
    <name evidence="7" type="ORF">D7I45_01325</name>
</gene>
<feature type="transmembrane region" description="Helical" evidence="6">
    <location>
        <begin position="60"/>
        <end position="80"/>
    </location>
</feature>
<feature type="transmembrane region" description="Helical" evidence="6">
    <location>
        <begin position="378"/>
        <end position="398"/>
    </location>
</feature>
<dbReference type="PANTHER" id="PTHR43243:SF4">
    <property type="entry name" value="CATIONIC AMINO ACID TRANSPORTER 4"/>
    <property type="match status" value="1"/>
</dbReference>
<keyword evidence="8" id="KW-1185">Reference proteome</keyword>
<protein>
    <submittedName>
        <fullName evidence="7">Amino acid permease</fullName>
    </submittedName>
</protein>
<dbReference type="GO" id="GO:0015171">
    <property type="term" value="F:amino acid transmembrane transporter activity"/>
    <property type="evidence" value="ECO:0007669"/>
    <property type="project" value="TreeGrafter"/>
</dbReference>
<dbReference type="Proteomes" id="UP000272003">
    <property type="component" value="Chromosome"/>
</dbReference>
<dbReference type="AlphaFoldDB" id="A0A387ASN1"/>
<dbReference type="GO" id="GO:0016020">
    <property type="term" value="C:membrane"/>
    <property type="evidence" value="ECO:0007669"/>
    <property type="project" value="UniProtKB-SubCell"/>
</dbReference>
<keyword evidence="2" id="KW-0813">Transport</keyword>
<feature type="transmembrane region" description="Helical" evidence="6">
    <location>
        <begin position="302"/>
        <end position="323"/>
    </location>
</feature>
<feature type="transmembrane region" description="Helical" evidence="6">
    <location>
        <begin position="410"/>
        <end position="430"/>
    </location>
</feature>
<dbReference type="PANTHER" id="PTHR43243">
    <property type="entry name" value="INNER MEMBRANE TRANSPORTER YGJI-RELATED"/>
    <property type="match status" value="1"/>
</dbReference>
<dbReference type="OrthoDB" id="9762947at2"/>
<keyword evidence="4 6" id="KW-1133">Transmembrane helix</keyword>
<evidence type="ECO:0000256" key="6">
    <source>
        <dbReference type="SAM" id="Phobius"/>
    </source>
</evidence>
<reference evidence="7 8" key="1">
    <citation type="submission" date="2018-09" db="EMBL/GenBank/DDBJ databases">
        <title>Genome sequencing of strain BHWM-4.</title>
        <authorList>
            <person name="Heo J."/>
            <person name="Kim S.-J."/>
            <person name="Kwon S.-W."/>
        </authorList>
    </citation>
    <scope>NUCLEOTIDE SEQUENCE [LARGE SCALE GENOMIC DNA]</scope>
    <source>
        <strain evidence="7 8">BHWM-4</strain>
    </source>
</reference>
<dbReference type="Pfam" id="PF13520">
    <property type="entry name" value="AA_permease_2"/>
    <property type="match status" value="1"/>
</dbReference>
<feature type="transmembrane region" description="Helical" evidence="6">
    <location>
        <begin position="157"/>
        <end position="174"/>
    </location>
</feature>
<evidence type="ECO:0000256" key="5">
    <source>
        <dbReference type="ARBA" id="ARBA00023136"/>
    </source>
</evidence>
<evidence type="ECO:0000256" key="1">
    <source>
        <dbReference type="ARBA" id="ARBA00004141"/>
    </source>
</evidence>
<dbReference type="RefSeq" id="WP_120783999.1">
    <property type="nucleotide sequence ID" value="NZ_CP032626.1"/>
</dbReference>
<feature type="transmembrane region" description="Helical" evidence="6">
    <location>
        <begin position="32"/>
        <end position="54"/>
    </location>
</feature>
<feature type="transmembrane region" description="Helical" evidence="6">
    <location>
        <begin position="355"/>
        <end position="372"/>
    </location>
</feature>
<name>A0A387ASN1_9LACO</name>
<keyword evidence="3 6" id="KW-0812">Transmembrane</keyword>
<dbReference type="EMBL" id="CP032626">
    <property type="protein sequence ID" value="AYF92225.1"/>
    <property type="molecule type" value="Genomic_DNA"/>
</dbReference>
<evidence type="ECO:0000256" key="4">
    <source>
        <dbReference type="ARBA" id="ARBA00022989"/>
    </source>
</evidence>
<evidence type="ECO:0000256" key="2">
    <source>
        <dbReference type="ARBA" id="ARBA00022448"/>
    </source>
</evidence>
<evidence type="ECO:0000313" key="8">
    <source>
        <dbReference type="Proteomes" id="UP000272003"/>
    </source>
</evidence>
<evidence type="ECO:0000313" key="7">
    <source>
        <dbReference type="EMBL" id="AYF92225.1"/>
    </source>
</evidence>
<dbReference type="PIRSF" id="PIRSF006060">
    <property type="entry name" value="AA_transporter"/>
    <property type="match status" value="1"/>
</dbReference>
<dbReference type="Gene3D" id="1.20.1740.10">
    <property type="entry name" value="Amino acid/polyamine transporter I"/>
    <property type="match status" value="1"/>
</dbReference>
<accession>A0A387ASN1</accession>
<organism evidence="7 8">
    <name type="scientific">Apilactobacillus bombintestini</name>
    <dbReference type="NCBI Taxonomy" id="2419772"/>
    <lineage>
        <taxon>Bacteria</taxon>
        <taxon>Bacillati</taxon>
        <taxon>Bacillota</taxon>
        <taxon>Bacilli</taxon>
        <taxon>Lactobacillales</taxon>
        <taxon>Lactobacillaceae</taxon>
        <taxon>Apilactobacillus</taxon>
    </lineage>
</organism>
<feature type="transmembrane region" description="Helical" evidence="6">
    <location>
        <begin position="255"/>
        <end position="282"/>
    </location>
</feature>
<feature type="transmembrane region" description="Helical" evidence="6">
    <location>
        <begin position="92"/>
        <end position="113"/>
    </location>
</feature>
<feature type="transmembrane region" description="Helical" evidence="6">
    <location>
        <begin position="226"/>
        <end position="243"/>
    </location>
</feature>
<evidence type="ECO:0000256" key="3">
    <source>
        <dbReference type="ARBA" id="ARBA00022692"/>
    </source>
</evidence>
<feature type="transmembrane region" description="Helical" evidence="6">
    <location>
        <begin position="436"/>
        <end position="455"/>
    </location>
</feature>
<proteinExistence type="predicted"/>
<dbReference type="KEGG" id="abom:D7I45_01325"/>
<dbReference type="InterPro" id="IPR002293">
    <property type="entry name" value="AA/rel_permease1"/>
</dbReference>
<keyword evidence="5 6" id="KW-0472">Membrane</keyword>
<sequence length="465" mass="50328">MNILSKVNRKTSLAKFIDRDHNLKRTIGTKDLIMMGIGAVIGTGIFILPGTVAATTAGPGITLSFILATVVCSLCAMCYAEFSSALPVAGSAYTFGNVIFGELTGWIIGWGLILEYMLSVATVSAGWSAYLQSFLANFGIVIPKAISGNYDPSHGTYVNLIAILVVLFISWILTRDVKSSTRLNDIMVLVKIAIIIIFVVVGAFFVKPTNWNPFLPFGMSGVFKGASLVFFAYLGFDVIAASAGEVKNPKKTMPIGIIGTLVICTILYILVSVVLTGIVTYTKLDVSDPVTFALQMIHLDKLGMLISLGALAGMFTMMVNMIFSSSRLIYSIGRDGLLPKRLSEIDEKRKVPRKSIIFVAIVIAAMGGLFSLDKLASLVNIGTLIAFTFMSIGIIPLRKRKDIKNDGFKVPLYPVLPIISAIACICLLFKLPVDTWITAAIWFAIGLCIYLGYGIRHSRSNKENG</sequence>
<feature type="transmembrane region" description="Helical" evidence="6">
    <location>
        <begin position="186"/>
        <end position="206"/>
    </location>
</feature>
<comment type="subcellular location">
    <subcellularLocation>
        <location evidence="1">Membrane</location>
        <topology evidence="1">Multi-pass membrane protein</topology>
    </subcellularLocation>
</comment>